<evidence type="ECO:0000313" key="3">
    <source>
        <dbReference type="Proteomes" id="UP000012960"/>
    </source>
</evidence>
<dbReference type="AlphaFoldDB" id="A0A804LBL3"/>
<dbReference type="EnsemblPlants" id="Ma11_t24730.1">
    <property type="protein sequence ID" value="Ma11_p24730.1"/>
    <property type="gene ID" value="Ma11_g24730"/>
</dbReference>
<accession>A0A804LBL3</accession>
<name>A0A804LBL3_MUSAM</name>
<dbReference type="Proteomes" id="UP000012960">
    <property type="component" value="Unplaced"/>
</dbReference>
<reference evidence="2" key="2">
    <citation type="submission" date="2021-05" db="UniProtKB">
        <authorList>
            <consortium name="EnsemblPlants"/>
        </authorList>
    </citation>
    <scope>IDENTIFICATION</scope>
    <source>
        <strain evidence="2">subsp. malaccensis</strain>
    </source>
</reference>
<dbReference type="Gramene" id="Ma11_t24730.1">
    <property type="protein sequence ID" value="Ma11_p24730.1"/>
    <property type="gene ID" value="Ma11_g24730"/>
</dbReference>
<reference evidence="1" key="1">
    <citation type="submission" date="2021-03" db="EMBL/GenBank/DDBJ databases">
        <authorList>
            <consortium name="Genoscope - CEA"/>
            <person name="William W."/>
        </authorList>
    </citation>
    <scope>NUCLEOTIDE SEQUENCE</scope>
    <source>
        <strain evidence="1">Doubled-haploid Pahang</strain>
    </source>
</reference>
<proteinExistence type="predicted"/>
<keyword evidence="3" id="KW-1185">Reference proteome</keyword>
<organism evidence="2 3">
    <name type="scientific">Musa acuminata subsp. malaccensis</name>
    <name type="common">Wild banana</name>
    <name type="synonym">Musa malaccensis</name>
    <dbReference type="NCBI Taxonomy" id="214687"/>
    <lineage>
        <taxon>Eukaryota</taxon>
        <taxon>Viridiplantae</taxon>
        <taxon>Streptophyta</taxon>
        <taxon>Embryophyta</taxon>
        <taxon>Tracheophyta</taxon>
        <taxon>Spermatophyta</taxon>
        <taxon>Magnoliopsida</taxon>
        <taxon>Liliopsida</taxon>
        <taxon>Zingiberales</taxon>
        <taxon>Musaceae</taxon>
        <taxon>Musa</taxon>
    </lineage>
</organism>
<protein>
    <submittedName>
        <fullName evidence="1">(wild Malaysian banana) hypothetical protein</fullName>
    </submittedName>
</protein>
<dbReference type="EMBL" id="HG996475">
    <property type="protein sequence ID" value="CAG1865585.1"/>
    <property type="molecule type" value="Genomic_DNA"/>
</dbReference>
<evidence type="ECO:0000313" key="2">
    <source>
        <dbReference type="EnsemblPlants" id="Ma11_p24730.1"/>
    </source>
</evidence>
<gene>
    <name evidence="1" type="ORF">GSMUA_00430.1</name>
</gene>
<dbReference type="InParanoid" id="A0A804LBL3"/>
<evidence type="ECO:0000313" key="1">
    <source>
        <dbReference type="EMBL" id="CAG1865585.1"/>
    </source>
</evidence>
<sequence>MHMWYARQLELPDGMLLKGVTLLAIKPSEERTTGQSMDLSRTYMVARFQMPLKSHKRTAAKMLKNYRTYSLEMNSF</sequence>